<comment type="caution">
    <text evidence="1">The sequence shown here is derived from an EMBL/GenBank/DDBJ whole genome shotgun (WGS) entry which is preliminary data.</text>
</comment>
<dbReference type="Proteomes" id="UP000293952">
    <property type="component" value="Unassembled WGS sequence"/>
</dbReference>
<evidence type="ECO:0000313" key="2">
    <source>
        <dbReference type="Proteomes" id="UP000293952"/>
    </source>
</evidence>
<protein>
    <submittedName>
        <fullName evidence="1">Uncharacterized protein</fullName>
    </submittedName>
</protein>
<organism evidence="1 2">
    <name type="scientific">Brumimicrobium glaciale</name>
    <dbReference type="NCBI Taxonomy" id="200475"/>
    <lineage>
        <taxon>Bacteria</taxon>
        <taxon>Pseudomonadati</taxon>
        <taxon>Bacteroidota</taxon>
        <taxon>Flavobacteriia</taxon>
        <taxon>Flavobacteriales</taxon>
        <taxon>Crocinitomicaceae</taxon>
        <taxon>Brumimicrobium</taxon>
    </lineage>
</organism>
<dbReference type="OrthoDB" id="2047848at2"/>
<evidence type="ECO:0000313" key="1">
    <source>
        <dbReference type="EMBL" id="RYM34970.1"/>
    </source>
</evidence>
<dbReference type="AlphaFoldDB" id="A0A4Q4KPL6"/>
<dbReference type="EMBL" id="SETE01000002">
    <property type="protein sequence ID" value="RYM34970.1"/>
    <property type="molecule type" value="Genomic_DNA"/>
</dbReference>
<accession>A0A4Q4KPL6</accession>
<gene>
    <name evidence="1" type="ORF">ERX46_06240</name>
</gene>
<name>A0A4Q4KPL6_9FLAO</name>
<dbReference type="RefSeq" id="WP_130092978.1">
    <property type="nucleotide sequence ID" value="NZ_SETE01000002.1"/>
</dbReference>
<sequence length="195" mass="22295">MEANLCAVLGVCFEILEKNGNEIRLINLQPKVERIMRKNAFLLKYGYGAIDDFYQTTITYHKFTPDNDEGFNEYITQQLLAMSGFPSHSKALGKAILRNIFEIFENARTHGSCEYIHTCGQFFPKKPDKPLHFTIVDKGINIQQNVRDYLKKDIKADEAIKWAMEKGNTTKVGDTSGGLGLNVIFELKKLNFSYR</sequence>
<proteinExistence type="predicted"/>
<reference evidence="1 2" key="1">
    <citation type="submission" date="2019-02" db="EMBL/GenBank/DDBJ databases">
        <title>Genome sequence of the sea-ice species Brumimicrobium glaciale.</title>
        <authorList>
            <person name="Bowman J.P."/>
        </authorList>
    </citation>
    <scope>NUCLEOTIDE SEQUENCE [LARGE SCALE GENOMIC DNA]</scope>
    <source>
        <strain evidence="1 2">IC156</strain>
    </source>
</reference>
<keyword evidence="2" id="KW-1185">Reference proteome</keyword>